<evidence type="ECO:0000313" key="3">
    <source>
        <dbReference type="Proteomes" id="UP001226762"/>
    </source>
</evidence>
<evidence type="ECO:0000313" key="2">
    <source>
        <dbReference type="EMBL" id="MDQ2090222.1"/>
    </source>
</evidence>
<reference evidence="2" key="2">
    <citation type="submission" date="2023-02" db="EMBL/GenBank/DDBJ databases">
        <title>'Rhodoalgimonas zhirmunskyi' gen. nov., isolated from a red alga.</title>
        <authorList>
            <person name="Nedashkovskaya O.I."/>
            <person name="Otstavnykh N.Y."/>
            <person name="Bystritskaya E.P."/>
            <person name="Balabanova L.A."/>
            <person name="Isaeva M.P."/>
        </authorList>
    </citation>
    <scope>NUCLEOTIDE SEQUENCE</scope>
    <source>
        <strain evidence="2">KCTC 52189</strain>
    </source>
</reference>
<dbReference type="AlphaFoldDB" id="A0AAE3WCJ9"/>
<dbReference type="Proteomes" id="UP001226762">
    <property type="component" value="Unassembled WGS sequence"/>
</dbReference>
<keyword evidence="1" id="KW-0472">Membrane</keyword>
<feature type="transmembrane region" description="Helical" evidence="1">
    <location>
        <begin position="84"/>
        <end position="103"/>
    </location>
</feature>
<feature type="transmembrane region" description="Helical" evidence="1">
    <location>
        <begin position="118"/>
        <end position="136"/>
    </location>
</feature>
<accession>A0AAE3WCJ9</accession>
<protein>
    <recommendedName>
        <fullName evidence="4">Transmembrane protein</fullName>
    </recommendedName>
</protein>
<evidence type="ECO:0000256" key="1">
    <source>
        <dbReference type="SAM" id="Phobius"/>
    </source>
</evidence>
<dbReference type="EMBL" id="JANHAX010000002">
    <property type="protein sequence ID" value="MDQ2090222.1"/>
    <property type="molecule type" value="Genomic_DNA"/>
</dbReference>
<name>A0AAE3WCJ9_9RHOB</name>
<comment type="caution">
    <text evidence="2">The sequence shown here is derived from an EMBL/GenBank/DDBJ whole genome shotgun (WGS) entry which is preliminary data.</text>
</comment>
<feature type="transmembrane region" description="Helical" evidence="1">
    <location>
        <begin position="21"/>
        <end position="40"/>
    </location>
</feature>
<keyword evidence="1" id="KW-0812">Transmembrane</keyword>
<organism evidence="2 3">
    <name type="scientific">Marimonas arenosa</name>
    <dbReference type="NCBI Taxonomy" id="1795305"/>
    <lineage>
        <taxon>Bacteria</taxon>
        <taxon>Pseudomonadati</taxon>
        <taxon>Pseudomonadota</taxon>
        <taxon>Alphaproteobacteria</taxon>
        <taxon>Rhodobacterales</taxon>
        <taxon>Paracoccaceae</taxon>
        <taxon>Marimonas</taxon>
    </lineage>
</organism>
<reference evidence="2" key="1">
    <citation type="submission" date="2022-07" db="EMBL/GenBank/DDBJ databases">
        <authorList>
            <person name="Otstavnykh N."/>
            <person name="Isaeva M."/>
            <person name="Bystritskaya E."/>
        </authorList>
    </citation>
    <scope>NUCLEOTIDE SEQUENCE</scope>
    <source>
        <strain evidence="2">KCTC 52189</strain>
    </source>
</reference>
<evidence type="ECO:0008006" key="4">
    <source>
        <dbReference type="Google" id="ProtNLM"/>
    </source>
</evidence>
<sequence>MSEDTQYSKDDSKRAFQQGMLMALAIAFAPLAILFVGMLISGKQPGEYDTGLRYGLIVLWLVYVFTADRIAGLKLWLRIPVLRMVNTGEVITVIAFSALLATMRLDPAMARTVLMAEWIKGFGLMLSILGGLYLLYKATSRSRRIARARRETRIAPSKRIARGAGIGRMFKRLVPGHD</sequence>
<gene>
    <name evidence="2" type="ORF">NO357_09970</name>
</gene>
<dbReference type="RefSeq" id="WP_306735487.1">
    <property type="nucleotide sequence ID" value="NZ_JANHAX010000002.1"/>
</dbReference>
<proteinExistence type="predicted"/>
<feature type="transmembrane region" description="Helical" evidence="1">
    <location>
        <begin position="52"/>
        <end position="72"/>
    </location>
</feature>
<keyword evidence="1" id="KW-1133">Transmembrane helix</keyword>
<keyword evidence="3" id="KW-1185">Reference proteome</keyword>